<sequence>MADVTRSGDKSPKRSRDELLIENPFNILILIFIITIFTIILIFIITIFTIIIFLIIMIISMETTAEG</sequence>
<keyword evidence="1" id="KW-0812">Transmembrane</keyword>
<dbReference type="EMBL" id="CADEAL010000670">
    <property type="protein sequence ID" value="CAB1423666.1"/>
    <property type="molecule type" value="Genomic_DNA"/>
</dbReference>
<organism evidence="2 3">
    <name type="scientific">Pleuronectes platessa</name>
    <name type="common">European plaice</name>
    <dbReference type="NCBI Taxonomy" id="8262"/>
    <lineage>
        <taxon>Eukaryota</taxon>
        <taxon>Metazoa</taxon>
        <taxon>Chordata</taxon>
        <taxon>Craniata</taxon>
        <taxon>Vertebrata</taxon>
        <taxon>Euteleostomi</taxon>
        <taxon>Actinopterygii</taxon>
        <taxon>Neopterygii</taxon>
        <taxon>Teleostei</taxon>
        <taxon>Neoteleostei</taxon>
        <taxon>Acanthomorphata</taxon>
        <taxon>Carangaria</taxon>
        <taxon>Pleuronectiformes</taxon>
        <taxon>Pleuronectoidei</taxon>
        <taxon>Pleuronectidae</taxon>
        <taxon>Pleuronectes</taxon>
    </lineage>
</organism>
<dbReference type="Proteomes" id="UP001153269">
    <property type="component" value="Unassembled WGS sequence"/>
</dbReference>
<dbReference type="AlphaFoldDB" id="A0A9N7U2W7"/>
<name>A0A9N7U2W7_PLEPL</name>
<keyword evidence="1" id="KW-1133">Transmembrane helix</keyword>
<reference evidence="2" key="1">
    <citation type="submission" date="2020-03" db="EMBL/GenBank/DDBJ databases">
        <authorList>
            <person name="Weist P."/>
        </authorList>
    </citation>
    <scope>NUCLEOTIDE SEQUENCE</scope>
</reference>
<protein>
    <submittedName>
        <fullName evidence="2">Uncharacterized protein</fullName>
    </submittedName>
</protein>
<keyword evidence="3" id="KW-1185">Reference proteome</keyword>
<proteinExistence type="predicted"/>
<feature type="transmembrane region" description="Helical" evidence="1">
    <location>
        <begin position="27"/>
        <end position="59"/>
    </location>
</feature>
<evidence type="ECO:0000256" key="1">
    <source>
        <dbReference type="SAM" id="Phobius"/>
    </source>
</evidence>
<accession>A0A9N7U2W7</accession>
<comment type="caution">
    <text evidence="2">The sequence shown here is derived from an EMBL/GenBank/DDBJ whole genome shotgun (WGS) entry which is preliminary data.</text>
</comment>
<evidence type="ECO:0000313" key="2">
    <source>
        <dbReference type="EMBL" id="CAB1423666.1"/>
    </source>
</evidence>
<keyword evidence="1" id="KW-0472">Membrane</keyword>
<gene>
    <name evidence="2" type="ORF">PLEPLA_LOCUS11587</name>
</gene>
<evidence type="ECO:0000313" key="3">
    <source>
        <dbReference type="Proteomes" id="UP001153269"/>
    </source>
</evidence>